<keyword evidence="2" id="KW-1185">Reference proteome</keyword>
<dbReference type="EMBL" id="MU268010">
    <property type="protein sequence ID" value="KAH7906508.1"/>
    <property type="molecule type" value="Genomic_DNA"/>
</dbReference>
<gene>
    <name evidence="1" type="ORF">BJ138DRAFT_1129855</name>
</gene>
<name>A0ACB8A1K9_9AGAM</name>
<accession>A0ACB8A1K9</accession>
<organism evidence="1 2">
    <name type="scientific">Hygrophoropsis aurantiaca</name>
    <dbReference type="NCBI Taxonomy" id="72124"/>
    <lineage>
        <taxon>Eukaryota</taxon>
        <taxon>Fungi</taxon>
        <taxon>Dikarya</taxon>
        <taxon>Basidiomycota</taxon>
        <taxon>Agaricomycotina</taxon>
        <taxon>Agaricomycetes</taxon>
        <taxon>Agaricomycetidae</taxon>
        <taxon>Boletales</taxon>
        <taxon>Coniophorineae</taxon>
        <taxon>Hygrophoropsidaceae</taxon>
        <taxon>Hygrophoropsis</taxon>
    </lineage>
</organism>
<sequence>MAAELQELIPFLRDKNPQVRQIALSNLLGHTPKGAPHRDALFFAGLQSGGLQKARETDIIRDLKLLCRDQLAVAHDAFRALVNLSDSLLLVPSLTEPSFLVFLVSYILNPTAILADLASMLLSNLSASSSTCAALLSLHASIIPFPSSPSPPSPSYYTPQSRAGTATAPVPYPAGAGDARDVFALPLLVEAFAATGGDVGDKSKVRKGELHFLASVFANISTSPNGRLFFLTPRPASEILGPTSTSTDAPAYEYPLMKLVVFTEHKDTIRRGGVASVIKNCAFYSPAHRAILSPDTELVAVPSPDKESAPIAAPGIDALPYILLPLAGPDLEEVDLETLETLPTSLQLLPATKTREPDRVLRLTHVETLLLLCTTRWGREQLRSRGVYVVVRGAHKAEAEAVHADEVRKVGADEVKKAGEGSEKVAEHMVRLVRMLQGEEGPETRDDVGGEVGHIEAHAAAAEGAGVDEDEDSRIEEV</sequence>
<dbReference type="Proteomes" id="UP000790377">
    <property type="component" value="Unassembled WGS sequence"/>
</dbReference>
<evidence type="ECO:0000313" key="2">
    <source>
        <dbReference type="Proteomes" id="UP000790377"/>
    </source>
</evidence>
<evidence type="ECO:0000313" key="1">
    <source>
        <dbReference type="EMBL" id="KAH7906508.1"/>
    </source>
</evidence>
<comment type="caution">
    <text evidence="1">The sequence shown here is derived from an EMBL/GenBank/DDBJ whole genome shotgun (WGS) entry which is preliminary data.</text>
</comment>
<protein>
    <submittedName>
        <fullName evidence="1">Uncharacterized protein</fullName>
    </submittedName>
</protein>
<proteinExistence type="predicted"/>
<reference evidence="1" key="1">
    <citation type="journal article" date="2021" name="New Phytol.">
        <title>Evolutionary innovations through gain and loss of genes in the ectomycorrhizal Boletales.</title>
        <authorList>
            <person name="Wu G."/>
            <person name="Miyauchi S."/>
            <person name="Morin E."/>
            <person name="Kuo A."/>
            <person name="Drula E."/>
            <person name="Varga T."/>
            <person name="Kohler A."/>
            <person name="Feng B."/>
            <person name="Cao Y."/>
            <person name="Lipzen A."/>
            <person name="Daum C."/>
            <person name="Hundley H."/>
            <person name="Pangilinan J."/>
            <person name="Johnson J."/>
            <person name="Barry K."/>
            <person name="LaButti K."/>
            <person name="Ng V."/>
            <person name="Ahrendt S."/>
            <person name="Min B."/>
            <person name="Choi I.G."/>
            <person name="Park H."/>
            <person name="Plett J.M."/>
            <person name="Magnuson J."/>
            <person name="Spatafora J.W."/>
            <person name="Nagy L.G."/>
            <person name="Henrissat B."/>
            <person name="Grigoriev I.V."/>
            <person name="Yang Z.L."/>
            <person name="Xu J."/>
            <person name="Martin F.M."/>
        </authorList>
    </citation>
    <scope>NUCLEOTIDE SEQUENCE</scope>
    <source>
        <strain evidence="1">ATCC 28755</strain>
    </source>
</reference>